<reference evidence="3 4" key="1">
    <citation type="journal article" date="2019" name="Int. J. Syst. Evol. Microbiol.">
        <title>The Global Catalogue of Microorganisms (GCM) 10K type strain sequencing project: providing services to taxonomists for standard genome sequencing and annotation.</title>
        <authorList>
            <consortium name="The Broad Institute Genomics Platform"/>
            <consortium name="The Broad Institute Genome Sequencing Center for Infectious Disease"/>
            <person name="Wu L."/>
            <person name="Ma J."/>
        </authorList>
    </citation>
    <scope>NUCLEOTIDE SEQUENCE [LARGE SCALE GENOMIC DNA]</scope>
    <source>
        <strain evidence="3 4">JCM 3146</strain>
    </source>
</reference>
<keyword evidence="4" id="KW-1185">Reference proteome</keyword>
<dbReference type="Pfam" id="PF01106">
    <property type="entry name" value="NifU"/>
    <property type="match status" value="1"/>
</dbReference>
<dbReference type="Gene3D" id="3.30.300.130">
    <property type="entry name" value="Fe-S cluster assembly (FSCA)"/>
    <property type="match status" value="1"/>
</dbReference>
<gene>
    <name evidence="3" type="ORF">GCM10010151_50310</name>
</gene>
<comment type="function">
    <text evidence="1">May be involved in the formation or repair of [Fe-S] clusters present in iron-sulfur proteins.</text>
</comment>
<evidence type="ECO:0000259" key="2">
    <source>
        <dbReference type="Pfam" id="PF01106"/>
    </source>
</evidence>
<protein>
    <recommendedName>
        <fullName evidence="2">NIF system FeS cluster assembly NifU C-terminal domain-containing protein</fullName>
    </recommendedName>
</protein>
<evidence type="ECO:0000256" key="1">
    <source>
        <dbReference type="ARBA" id="ARBA00049958"/>
    </source>
</evidence>
<evidence type="ECO:0000313" key="4">
    <source>
        <dbReference type="Proteomes" id="UP001501822"/>
    </source>
</evidence>
<organism evidence="3 4">
    <name type="scientific">Actinoallomurus spadix</name>
    <dbReference type="NCBI Taxonomy" id="79912"/>
    <lineage>
        <taxon>Bacteria</taxon>
        <taxon>Bacillati</taxon>
        <taxon>Actinomycetota</taxon>
        <taxon>Actinomycetes</taxon>
        <taxon>Streptosporangiales</taxon>
        <taxon>Thermomonosporaceae</taxon>
        <taxon>Actinoallomurus</taxon>
    </lineage>
</organism>
<name>A0ABN0X472_9ACTN</name>
<dbReference type="Proteomes" id="UP001501822">
    <property type="component" value="Unassembled WGS sequence"/>
</dbReference>
<dbReference type="SUPFAM" id="SSF117916">
    <property type="entry name" value="Fe-S cluster assembly (FSCA) domain-like"/>
    <property type="match status" value="1"/>
</dbReference>
<dbReference type="EMBL" id="BAAABM010000047">
    <property type="protein sequence ID" value="GAA0354727.1"/>
    <property type="molecule type" value="Genomic_DNA"/>
</dbReference>
<dbReference type="InterPro" id="IPR001075">
    <property type="entry name" value="NIF_FeS_clus_asmbl_NifU_C"/>
</dbReference>
<feature type="domain" description="NIF system FeS cluster assembly NifU C-terminal" evidence="2">
    <location>
        <begin position="99"/>
        <end position="163"/>
    </location>
</feature>
<dbReference type="RefSeq" id="WP_252801753.1">
    <property type="nucleotide sequence ID" value="NZ_BAAABM010000047.1"/>
</dbReference>
<comment type="caution">
    <text evidence="3">The sequence shown here is derived from an EMBL/GenBank/DDBJ whole genome shotgun (WGS) entry which is preliminary data.</text>
</comment>
<proteinExistence type="predicted"/>
<dbReference type="InterPro" id="IPR034904">
    <property type="entry name" value="FSCA_dom_sf"/>
</dbReference>
<sequence>MADRPADRPAAGLPEEEVQDRLMRLDVLLERLERATGDDAETARHAVEALTEVYGTALARLMALVGGVPELSTAPARDELLHHLLVLHGLHPQPVEERVARALDDVREALRPRGETVELTGIADGVARLRWSGGGGCASSAASVERALAESVLTMAPELRRVEVSPAPAARPAPAVIPVESLLRRPAASARPGSRTP</sequence>
<accession>A0ABN0X472</accession>
<evidence type="ECO:0000313" key="3">
    <source>
        <dbReference type="EMBL" id="GAA0354727.1"/>
    </source>
</evidence>